<feature type="compositionally biased region" description="Basic residues" evidence="1">
    <location>
        <begin position="10"/>
        <end position="23"/>
    </location>
</feature>
<reference evidence="2 3" key="1">
    <citation type="journal article" date="2018" name="BMC Genomics">
        <title>Genomic evidence for intraspecific hybridization in a clonal and extremely halotolerant yeast.</title>
        <authorList>
            <person name="Gostincar C."/>
            <person name="Stajich J.E."/>
            <person name="Zupancic J."/>
            <person name="Zalar P."/>
            <person name="Gunde-Cimerman N."/>
        </authorList>
    </citation>
    <scope>NUCLEOTIDE SEQUENCE [LARGE SCALE GENOMIC DNA]</scope>
    <source>
        <strain evidence="2 3">EXF-2682</strain>
    </source>
</reference>
<organism evidence="2 3">
    <name type="scientific">Hortaea werneckii</name>
    <name type="common">Black yeast</name>
    <name type="synonym">Cladosporium werneckii</name>
    <dbReference type="NCBI Taxonomy" id="91943"/>
    <lineage>
        <taxon>Eukaryota</taxon>
        <taxon>Fungi</taxon>
        <taxon>Dikarya</taxon>
        <taxon>Ascomycota</taxon>
        <taxon>Pezizomycotina</taxon>
        <taxon>Dothideomycetes</taxon>
        <taxon>Dothideomycetidae</taxon>
        <taxon>Mycosphaerellales</taxon>
        <taxon>Teratosphaeriaceae</taxon>
        <taxon>Hortaea</taxon>
    </lineage>
</organism>
<accession>A0A3M7DTD2</accession>
<feature type="non-terminal residue" evidence="2">
    <location>
        <position position="1"/>
    </location>
</feature>
<protein>
    <submittedName>
        <fullName evidence="2">Uncharacterized protein</fullName>
    </submittedName>
</protein>
<dbReference type="Proteomes" id="UP000269276">
    <property type="component" value="Unassembled WGS sequence"/>
</dbReference>
<proteinExistence type="predicted"/>
<sequence length="65" mass="7898">AERIRSTTRSPRRSRPRRTRTTRLSRPSRLLTRRREKRWPRRLAGRDLLLPGVSRRAARNKRRAI</sequence>
<comment type="caution">
    <text evidence="2">The sequence shown here is derived from an EMBL/GenBank/DDBJ whole genome shotgun (WGS) entry which is preliminary data.</text>
</comment>
<evidence type="ECO:0000313" key="2">
    <source>
        <dbReference type="EMBL" id="RMY67390.1"/>
    </source>
</evidence>
<feature type="region of interest" description="Disordered" evidence="1">
    <location>
        <begin position="1"/>
        <end position="35"/>
    </location>
</feature>
<name>A0A3M7DTD2_HORWE</name>
<gene>
    <name evidence="2" type="ORF">D0863_07838</name>
</gene>
<dbReference type="AlphaFoldDB" id="A0A3M7DTD2"/>
<dbReference type="EMBL" id="QWIP01000274">
    <property type="protein sequence ID" value="RMY67390.1"/>
    <property type="molecule type" value="Genomic_DNA"/>
</dbReference>
<evidence type="ECO:0000256" key="1">
    <source>
        <dbReference type="SAM" id="MobiDB-lite"/>
    </source>
</evidence>
<evidence type="ECO:0000313" key="3">
    <source>
        <dbReference type="Proteomes" id="UP000269276"/>
    </source>
</evidence>